<evidence type="ECO:0000256" key="2">
    <source>
        <dbReference type="ARBA" id="ARBA00022801"/>
    </source>
</evidence>
<dbReference type="Pfam" id="PF07910">
    <property type="entry name" value="Peptidase_C78"/>
    <property type="match status" value="1"/>
</dbReference>
<name>A0A553P1I5_TIGCA</name>
<comment type="similarity">
    <text evidence="1">Belongs to the peptidase C78 family.</text>
</comment>
<dbReference type="EMBL" id="VCGU01000008">
    <property type="protein sequence ID" value="TRY71551.1"/>
    <property type="molecule type" value="Genomic_DNA"/>
</dbReference>
<dbReference type="Gene3D" id="3.90.70.130">
    <property type="match status" value="1"/>
</dbReference>
<comment type="caution">
    <text evidence="4">The sequence shown here is derived from an EMBL/GenBank/DDBJ whole genome shotgun (WGS) entry which is preliminary data.</text>
</comment>
<dbReference type="PANTHER" id="PTHR48153">
    <property type="entry name" value="UFM1-SPECIFIC PROTEASE 2"/>
    <property type="match status" value="1"/>
</dbReference>
<evidence type="ECO:0000313" key="4">
    <source>
        <dbReference type="EMBL" id="TRY71551.1"/>
    </source>
</evidence>
<dbReference type="STRING" id="6832.A0A553P1I5"/>
<organism evidence="4 5">
    <name type="scientific">Tigriopus californicus</name>
    <name type="common">Marine copepod</name>
    <dbReference type="NCBI Taxonomy" id="6832"/>
    <lineage>
        <taxon>Eukaryota</taxon>
        <taxon>Metazoa</taxon>
        <taxon>Ecdysozoa</taxon>
        <taxon>Arthropoda</taxon>
        <taxon>Crustacea</taxon>
        <taxon>Multicrustacea</taxon>
        <taxon>Hexanauplia</taxon>
        <taxon>Copepoda</taxon>
        <taxon>Harpacticoida</taxon>
        <taxon>Harpacticidae</taxon>
        <taxon>Tigriopus</taxon>
    </lineage>
</organism>
<accession>A0A553P1I5</accession>
<dbReference type="AlphaFoldDB" id="A0A553P1I5"/>
<sequence>MRAVERTWLKMPSTAPNLDLSKALSLGSEVVFKMSHNRTQMICPHEDLSEPVPSSTSTKMIVNGTYEYWHYGCDGLDDRGWGCGYRTLQTIASWIRFQRNLPDDPRVPSLPEIQNILVTMEDKSPTFRGSREWIGSFEVCLVLDHLYDIPSKIIHVNQGSQLKSHFPTIQEHFRRFGSPIMMGGDQDCSSKGIFGALASSTSQYLLIVDPHYWGKSCSNADLFENNWIHWRKLEDFVDSSFYNMCLPQIKAVQS</sequence>
<dbReference type="InterPro" id="IPR038765">
    <property type="entry name" value="Papain-like_cys_pep_sf"/>
</dbReference>
<proteinExistence type="inferred from homology"/>
<protein>
    <recommendedName>
        <fullName evidence="3">UFSP1/2/DUB catalytic domain-containing protein</fullName>
    </recommendedName>
</protein>
<keyword evidence="2" id="KW-0378">Hydrolase</keyword>
<dbReference type="SUPFAM" id="SSF54001">
    <property type="entry name" value="Cysteine proteinases"/>
    <property type="match status" value="1"/>
</dbReference>
<feature type="domain" description="UFSP1/2/DUB catalytic" evidence="3">
    <location>
        <begin position="58"/>
        <end position="245"/>
    </location>
</feature>
<evidence type="ECO:0000256" key="1">
    <source>
        <dbReference type="ARBA" id="ARBA00008552"/>
    </source>
</evidence>
<gene>
    <name evidence="4" type="ORF">TCAL_05407</name>
</gene>
<dbReference type="GO" id="GO:0071567">
    <property type="term" value="F:deUFMylase activity"/>
    <property type="evidence" value="ECO:0007669"/>
    <property type="project" value="TreeGrafter"/>
</dbReference>
<dbReference type="PANTHER" id="PTHR48153:SF3">
    <property type="entry name" value="INACTIVE UFM1-SPECIFIC PROTEASE 1"/>
    <property type="match status" value="1"/>
</dbReference>
<dbReference type="InterPro" id="IPR012462">
    <property type="entry name" value="UFSP1/2_DUB_cat"/>
</dbReference>
<dbReference type="Proteomes" id="UP000318571">
    <property type="component" value="Chromosome 7"/>
</dbReference>
<dbReference type="OMA" id="AISWIIN"/>
<evidence type="ECO:0000259" key="3">
    <source>
        <dbReference type="Pfam" id="PF07910"/>
    </source>
</evidence>
<reference evidence="4 5" key="1">
    <citation type="journal article" date="2018" name="Nat. Ecol. Evol.">
        <title>Genomic signatures of mitonuclear coevolution across populations of Tigriopus californicus.</title>
        <authorList>
            <person name="Barreto F.S."/>
            <person name="Watson E.T."/>
            <person name="Lima T.G."/>
            <person name="Willett C.S."/>
            <person name="Edmands S."/>
            <person name="Li W."/>
            <person name="Burton R.S."/>
        </authorList>
    </citation>
    <scope>NUCLEOTIDE SEQUENCE [LARGE SCALE GENOMIC DNA]</scope>
    <source>
        <strain evidence="4 5">San Diego</strain>
    </source>
</reference>
<keyword evidence="5" id="KW-1185">Reference proteome</keyword>
<evidence type="ECO:0000313" key="5">
    <source>
        <dbReference type="Proteomes" id="UP000318571"/>
    </source>
</evidence>